<dbReference type="PANTHER" id="PTHR42847:SF4">
    <property type="entry name" value="ALKANESULFONATE MONOOXYGENASE-RELATED"/>
    <property type="match status" value="1"/>
</dbReference>
<evidence type="ECO:0000313" key="6">
    <source>
        <dbReference type="EMBL" id="GAA1773053.1"/>
    </source>
</evidence>
<reference evidence="7" key="1">
    <citation type="journal article" date="2019" name="Int. J. Syst. Evol. Microbiol.">
        <title>The Global Catalogue of Microorganisms (GCM) 10K type strain sequencing project: providing services to taxonomists for standard genome sequencing and annotation.</title>
        <authorList>
            <consortium name="The Broad Institute Genomics Platform"/>
            <consortium name="The Broad Institute Genome Sequencing Center for Infectious Disease"/>
            <person name="Wu L."/>
            <person name="Ma J."/>
        </authorList>
    </citation>
    <scope>NUCLEOTIDE SEQUENCE [LARGE SCALE GENOMIC DNA]</scope>
    <source>
        <strain evidence="7">JCM 13249</strain>
    </source>
</reference>
<keyword evidence="4" id="KW-0503">Monooxygenase</keyword>
<dbReference type="InterPro" id="IPR011251">
    <property type="entry name" value="Luciferase-like_dom"/>
</dbReference>
<dbReference type="SUPFAM" id="SSF51679">
    <property type="entry name" value="Bacterial luciferase-like"/>
    <property type="match status" value="1"/>
</dbReference>
<keyword evidence="2" id="KW-0288">FMN</keyword>
<name>A0ABP4XBQ1_9ACTN</name>
<keyword evidence="1" id="KW-0285">Flavoprotein</keyword>
<dbReference type="InterPro" id="IPR019921">
    <property type="entry name" value="Lucif-like_OxRdtase_Rv2161c"/>
</dbReference>
<evidence type="ECO:0000313" key="7">
    <source>
        <dbReference type="Proteomes" id="UP001500655"/>
    </source>
</evidence>
<evidence type="ECO:0000256" key="4">
    <source>
        <dbReference type="ARBA" id="ARBA00023033"/>
    </source>
</evidence>
<protein>
    <submittedName>
        <fullName evidence="6">TIGR03619 family F420-dependent LLM class oxidoreductase</fullName>
    </submittedName>
</protein>
<dbReference type="NCBIfam" id="TIGR03619">
    <property type="entry name" value="F420_Rv2161c"/>
    <property type="match status" value="1"/>
</dbReference>
<dbReference type="EMBL" id="BAAALS010000034">
    <property type="protein sequence ID" value="GAA1773053.1"/>
    <property type="molecule type" value="Genomic_DNA"/>
</dbReference>
<keyword evidence="7" id="KW-1185">Reference proteome</keyword>
<accession>A0ABP4XBQ1</accession>
<dbReference type="RefSeq" id="WP_344087145.1">
    <property type="nucleotide sequence ID" value="NZ_BAAALS010000034.1"/>
</dbReference>
<gene>
    <name evidence="6" type="ORF">GCM10009681_50740</name>
</gene>
<dbReference type="Pfam" id="PF00296">
    <property type="entry name" value="Bac_luciferase"/>
    <property type="match status" value="1"/>
</dbReference>
<feature type="domain" description="Luciferase-like" evidence="5">
    <location>
        <begin position="14"/>
        <end position="233"/>
    </location>
</feature>
<sequence length="297" mass="31054">MVIGFGLPVAGAWATPANVARFAARAEELGYGSLWTFQRLLVPENEQVLPVYRSVLDPLIALAFAAAHTTRARLGVAIVNAPFVSPTVLAKQAATLDVLSGGRLDLGLGTGWSPAEFAATGASMARRGPRVEEYAAVLRALWAAGVASHDGEFYTVPAARMEPKPVQRPGPPLLFGGSVPAALRRAGRIGDGWISRSAQDLSAIAADVAEVKRGAVEAGKDPSGVRIVCRGVVRPGERGPRLSGSVDDIRADLAWLAEQGVTEVFLDLNWDPLVGSPDADPDEATARAEGLLTALAP</sequence>
<evidence type="ECO:0000256" key="2">
    <source>
        <dbReference type="ARBA" id="ARBA00022643"/>
    </source>
</evidence>
<evidence type="ECO:0000256" key="1">
    <source>
        <dbReference type="ARBA" id="ARBA00022630"/>
    </source>
</evidence>
<evidence type="ECO:0000259" key="5">
    <source>
        <dbReference type="Pfam" id="PF00296"/>
    </source>
</evidence>
<dbReference type="PANTHER" id="PTHR42847">
    <property type="entry name" value="ALKANESULFONATE MONOOXYGENASE"/>
    <property type="match status" value="1"/>
</dbReference>
<keyword evidence="3" id="KW-0560">Oxidoreductase</keyword>
<dbReference type="InterPro" id="IPR036661">
    <property type="entry name" value="Luciferase-like_sf"/>
</dbReference>
<dbReference type="InterPro" id="IPR050172">
    <property type="entry name" value="SsuD_RutA_monooxygenase"/>
</dbReference>
<proteinExistence type="predicted"/>
<organism evidence="6 7">
    <name type="scientific">Luedemannella helvata</name>
    <dbReference type="NCBI Taxonomy" id="349315"/>
    <lineage>
        <taxon>Bacteria</taxon>
        <taxon>Bacillati</taxon>
        <taxon>Actinomycetota</taxon>
        <taxon>Actinomycetes</taxon>
        <taxon>Micromonosporales</taxon>
        <taxon>Micromonosporaceae</taxon>
        <taxon>Luedemannella</taxon>
    </lineage>
</organism>
<dbReference type="Gene3D" id="3.20.20.30">
    <property type="entry name" value="Luciferase-like domain"/>
    <property type="match status" value="1"/>
</dbReference>
<evidence type="ECO:0000256" key="3">
    <source>
        <dbReference type="ARBA" id="ARBA00023002"/>
    </source>
</evidence>
<dbReference type="Proteomes" id="UP001500655">
    <property type="component" value="Unassembled WGS sequence"/>
</dbReference>
<comment type="caution">
    <text evidence="6">The sequence shown here is derived from an EMBL/GenBank/DDBJ whole genome shotgun (WGS) entry which is preliminary data.</text>
</comment>